<organism evidence="4 5">
    <name type="scientific">Rhodovarius crocodyli</name>
    <dbReference type="NCBI Taxonomy" id="1979269"/>
    <lineage>
        <taxon>Bacteria</taxon>
        <taxon>Pseudomonadati</taxon>
        <taxon>Pseudomonadota</taxon>
        <taxon>Alphaproteobacteria</taxon>
        <taxon>Acetobacterales</taxon>
        <taxon>Roseomonadaceae</taxon>
        <taxon>Rhodovarius</taxon>
    </lineage>
</organism>
<dbReference type="InterPro" id="IPR037291">
    <property type="entry name" value="DUF4139"/>
</dbReference>
<evidence type="ECO:0000256" key="2">
    <source>
        <dbReference type="SAM" id="SignalP"/>
    </source>
</evidence>
<evidence type="ECO:0000313" key="5">
    <source>
        <dbReference type="Proteomes" id="UP000282957"/>
    </source>
</evidence>
<keyword evidence="1" id="KW-0175">Coiled coil</keyword>
<name>A0A437MNL1_9PROT</name>
<dbReference type="OrthoDB" id="580912at2"/>
<accession>A0A437MNL1</accession>
<sequence>MKRLPALILLLPLAAHAEELPVRTVTLSNAGLVEIQRAGQLSADGVVTLTIPTPQVDDILKSLLVLDSQGTVLGLSLPARELEEEAFRGLPLRPDDFADRLSMLRALRGQRVEVGGTRGLLIDAAEAENALSLTVLGERGLANVMLREGDALRLTDSELAGRVERAAAAMAAARLADTRRAEITFRASAARQVALAYVTAAPLWKPSWRLTLDGDQARLQGWAVVENRSGADWQDVRLSLVSGNPAAFAQALYTPIMRPRPEMPVRGAETIRPQADTAPVPFLPAPAPVAPVRPLVGGVAAMARAAPPPAPAEMAQVDQAAAESTSGRVSFTLPNPVSVRASETANFPFMDARIPAQRVWWMQNPGARNPLNAVRITNNTGNTLPDGLVSISGPAFLGDAELRAMPDGETRLLAHALDRDVTVNSRRDSVQRVTRVGLSRAVLTLQGEEEVSWALAVNPRTAGRLVLDMPNMPGYEPRFDIASRGDFGLRHEVALTAGEQTLRLPYRRDTRSTLVLWDPGLGQPQLLPWRGAALDGDLRRLPGGPGSLERIQEVLTRTAEGTPGRALLSDMVTRLTRLREQLDAARLAVGEAKAAETALERARAAVQDRTGAEREEARRLLNQASQAAERTGAAAERAWQAWQQGVVALLAVSG</sequence>
<keyword evidence="2" id="KW-0732">Signal</keyword>
<feature type="domain" description="DUF4139" evidence="3">
    <location>
        <begin position="194"/>
        <end position="348"/>
    </location>
</feature>
<gene>
    <name evidence="4" type="ORF">EOD42_03620</name>
</gene>
<feature type="signal peptide" evidence="2">
    <location>
        <begin position="1"/>
        <end position="17"/>
    </location>
</feature>
<feature type="chain" id="PRO_5019467525" evidence="2">
    <location>
        <begin position="18"/>
        <end position="654"/>
    </location>
</feature>
<dbReference type="RefSeq" id="WP_127785973.1">
    <property type="nucleotide sequence ID" value="NZ_SACL01000001.1"/>
</dbReference>
<comment type="caution">
    <text evidence="4">The sequence shown here is derived from an EMBL/GenBank/DDBJ whole genome shotgun (WGS) entry which is preliminary data.</text>
</comment>
<protein>
    <submittedName>
        <fullName evidence="4">DUF4139 domain-containing protein</fullName>
    </submittedName>
</protein>
<feature type="coiled-coil region" evidence="1">
    <location>
        <begin position="568"/>
        <end position="595"/>
    </location>
</feature>
<proteinExistence type="predicted"/>
<keyword evidence="5" id="KW-1185">Reference proteome</keyword>
<dbReference type="AlphaFoldDB" id="A0A437MNL1"/>
<dbReference type="PANTHER" id="PTHR38075:SF1">
    <property type="entry name" value="DUF4139 DOMAIN-CONTAINING PROTEIN"/>
    <property type="match status" value="1"/>
</dbReference>
<evidence type="ECO:0000313" key="4">
    <source>
        <dbReference type="EMBL" id="RVT99200.1"/>
    </source>
</evidence>
<evidence type="ECO:0000256" key="1">
    <source>
        <dbReference type="SAM" id="Coils"/>
    </source>
</evidence>
<dbReference type="Pfam" id="PF13598">
    <property type="entry name" value="DUF4139"/>
    <property type="match status" value="1"/>
</dbReference>
<dbReference type="PANTHER" id="PTHR38075">
    <property type="entry name" value="DUF4139 DOMAIN-CONTAINING PROTEIN"/>
    <property type="match status" value="1"/>
</dbReference>
<dbReference type="Proteomes" id="UP000282957">
    <property type="component" value="Unassembled WGS sequence"/>
</dbReference>
<evidence type="ECO:0000259" key="3">
    <source>
        <dbReference type="Pfam" id="PF13598"/>
    </source>
</evidence>
<dbReference type="EMBL" id="SACL01000001">
    <property type="protein sequence ID" value="RVT99200.1"/>
    <property type="molecule type" value="Genomic_DNA"/>
</dbReference>
<reference evidence="4 5" key="1">
    <citation type="submission" date="2019-01" db="EMBL/GenBank/DDBJ databases">
        <authorList>
            <person name="Chen W.-M."/>
        </authorList>
    </citation>
    <scope>NUCLEOTIDE SEQUENCE [LARGE SCALE GENOMIC DNA]</scope>
    <source>
        <strain evidence="4 5">CCP-6</strain>
    </source>
</reference>